<proteinExistence type="predicted"/>
<evidence type="ECO:0000313" key="2">
    <source>
        <dbReference type="EMBL" id="GAA4631699.1"/>
    </source>
</evidence>
<dbReference type="EMBL" id="BAABHK010000009">
    <property type="protein sequence ID" value="GAA4631699.1"/>
    <property type="molecule type" value="Genomic_DNA"/>
</dbReference>
<keyword evidence="3" id="KW-1185">Reference proteome</keyword>
<reference evidence="3" key="1">
    <citation type="journal article" date="2019" name="Int. J. Syst. Evol. Microbiol.">
        <title>The Global Catalogue of Microorganisms (GCM) 10K type strain sequencing project: providing services to taxonomists for standard genome sequencing and annotation.</title>
        <authorList>
            <consortium name="The Broad Institute Genomics Platform"/>
            <consortium name="The Broad Institute Genome Sequencing Center for Infectious Disease"/>
            <person name="Wu L."/>
            <person name="Ma J."/>
        </authorList>
    </citation>
    <scope>NUCLEOTIDE SEQUENCE [LARGE SCALE GENOMIC DNA]</scope>
    <source>
        <strain evidence="3">JCM 17939</strain>
    </source>
</reference>
<feature type="region of interest" description="Disordered" evidence="1">
    <location>
        <begin position="1"/>
        <end position="37"/>
    </location>
</feature>
<sequence>MPGSSRSPPKPSYRTGRPHEPYALGRGDGRAGRNASDGTAVGVVVGLPSRAAVLGGEIAGGVAGRAEPPDEHPTAAAAKRTTAVRA</sequence>
<organism evidence="2 3">
    <name type="scientific">Actinoallomurus vinaceus</name>
    <dbReference type="NCBI Taxonomy" id="1080074"/>
    <lineage>
        <taxon>Bacteria</taxon>
        <taxon>Bacillati</taxon>
        <taxon>Actinomycetota</taxon>
        <taxon>Actinomycetes</taxon>
        <taxon>Streptosporangiales</taxon>
        <taxon>Thermomonosporaceae</taxon>
        <taxon>Actinoallomurus</taxon>
    </lineage>
</organism>
<gene>
    <name evidence="2" type="ORF">GCM10023196_062120</name>
</gene>
<protein>
    <submittedName>
        <fullName evidence="2">Uncharacterized protein</fullName>
    </submittedName>
</protein>
<dbReference type="Proteomes" id="UP001501442">
    <property type="component" value="Unassembled WGS sequence"/>
</dbReference>
<feature type="compositionally biased region" description="Low complexity" evidence="1">
    <location>
        <begin position="74"/>
        <end position="86"/>
    </location>
</feature>
<feature type="region of interest" description="Disordered" evidence="1">
    <location>
        <begin position="61"/>
        <end position="86"/>
    </location>
</feature>
<accession>A0ABP8UJR6</accession>
<evidence type="ECO:0000313" key="3">
    <source>
        <dbReference type="Proteomes" id="UP001501442"/>
    </source>
</evidence>
<evidence type="ECO:0000256" key="1">
    <source>
        <dbReference type="SAM" id="MobiDB-lite"/>
    </source>
</evidence>
<comment type="caution">
    <text evidence="2">The sequence shown here is derived from an EMBL/GenBank/DDBJ whole genome shotgun (WGS) entry which is preliminary data.</text>
</comment>
<name>A0ABP8UJR6_9ACTN</name>